<accession>A0AAV0EB42</accession>
<evidence type="ECO:0000256" key="2">
    <source>
        <dbReference type="SAM" id="Phobius"/>
    </source>
</evidence>
<keyword evidence="2" id="KW-0472">Membrane</keyword>
<dbReference type="PANTHER" id="PTHR34126">
    <property type="entry name" value="PEROXISOME BIOGENESIS PROTEIN 22"/>
    <property type="match status" value="1"/>
</dbReference>
<reference evidence="3" key="1">
    <citation type="submission" date="2022-07" db="EMBL/GenBank/DDBJ databases">
        <authorList>
            <person name="Macas J."/>
            <person name="Novak P."/>
            <person name="Neumann P."/>
        </authorList>
    </citation>
    <scope>NUCLEOTIDE SEQUENCE</scope>
</reference>
<organism evidence="3 4">
    <name type="scientific">Cuscuta epithymum</name>
    <dbReference type="NCBI Taxonomy" id="186058"/>
    <lineage>
        <taxon>Eukaryota</taxon>
        <taxon>Viridiplantae</taxon>
        <taxon>Streptophyta</taxon>
        <taxon>Embryophyta</taxon>
        <taxon>Tracheophyta</taxon>
        <taxon>Spermatophyta</taxon>
        <taxon>Magnoliopsida</taxon>
        <taxon>eudicotyledons</taxon>
        <taxon>Gunneridae</taxon>
        <taxon>Pentapetalae</taxon>
        <taxon>asterids</taxon>
        <taxon>lamiids</taxon>
        <taxon>Solanales</taxon>
        <taxon>Convolvulaceae</taxon>
        <taxon>Cuscuteae</taxon>
        <taxon>Cuscuta</taxon>
        <taxon>Cuscuta subgen. Cuscuta</taxon>
    </lineage>
</organism>
<gene>
    <name evidence="3" type="ORF">CEPIT_LOCUS23504</name>
</gene>
<dbReference type="Proteomes" id="UP001152523">
    <property type="component" value="Unassembled WGS sequence"/>
</dbReference>
<keyword evidence="2" id="KW-0812">Transmembrane</keyword>
<dbReference type="GO" id="GO:0007031">
    <property type="term" value="P:peroxisome organization"/>
    <property type="evidence" value="ECO:0007669"/>
    <property type="project" value="InterPro"/>
</dbReference>
<proteinExistence type="predicted"/>
<comment type="caution">
    <text evidence="3">The sequence shown here is derived from an EMBL/GenBank/DDBJ whole genome shotgun (WGS) entry which is preliminary data.</text>
</comment>
<evidence type="ECO:0000256" key="1">
    <source>
        <dbReference type="SAM" id="MobiDB-lite"/>
    </source>
</evidence>
<name>A0AAV0EB42_9ASTE</name>
<feature type="transmembrane region" description="Helical" evidence="2">
    <location>
        <begin position="30"/>
        <end position="48"/>
    </location>
</feature>
<feature type="region of interest" description="Disordered" evidence="1">
    <location>
        <begin position="52"/>
        <end position="80"/>
    </location>
</feature>
<keyword evidence="2" id="KW-1133">Transmembrane helix</keyword>
<dbReference type="PANTHER" id="PTHR34126:SF1">
    <property type="entry name" value="PEROXISOME BIOGENESIS PROTEIN 22"/>
    <property type="match status" value="1"/>
</dbReference>
<dbReference type="EMBL" id="CAMAPF010000920">
    <property type="protein sequence ID" value="CAH9121186.1"/>
    <property type="molecule type" value="Genomic_DNA"/>
</dbReference>
<evidence type="ECO:0000313" key="3">
    <source>
        <dbReference type="EMBL" id="CAH9121186.1"/>
    </source>
</evidence>
<dbReference type="AlphaFoldDB" id="A0AAV0EB42"/>
<dbReference type="InterPro" id="IPR037485">
    <property type="entry name" value="PEX22"/>
</dbReference>
<evidence type="ECO:0000313" key="4">
    <source>
        <dbReference type="Proteomes" id="UP001152523"/>
    </source>
</evidence>
<protein>
    <recommendedName>
        <fullName evidence="5">Peroxisome biogenesis protein 22</fullName>
    </recommendedName>
</protein>
<keyword evidence="4" id="KW-1185">Reference proteome</keyword>
<evidence type="ECO:0008006" key="5">
    <source>
        <dbReference type="Google" id="ProtNLM"/>
    </source>
</evidence>
<dbReference type="Pfam" id="PF22978">
    <property type="entry name" value="HAD_Pex22"/>
    <property type="match status" value="1"/>
</dbReference>
<sequence length="267" mass="29625">MADYPKDNFIQLFKRFRNFLSVKISNDSRSVGAFAGLAFAVVFAWTLLRSPSGGQRRRPKPQTGGPSTSSASSDDRNSVATPTTAASITLPVGSTAQLISENLSQPLTPILGKIVRNRLGEARKVTCRLLGVILKETSPEELQNQVTVRSSVREVLLEITKHYDLYLMERVLDDETEKKVLLALEDAEVFTSGGFVKDKVLFCSTEIGRTSFVRQLEPDWHVDTNLEIVSQLARFIKNQLYISPSNTEKVPSNVYSSTSLEQFFGCA</sequence>